<dbReference type="Proteomes" id="UP000288805">
    <property type="component" value="Unassembled WGS sequence"/>
</dbReference>
<gene>
    <name evidence="1" type="ORF">CK203_107540</name>
</gene>
<sequence length="165" mass="18030">MFGSILEESGTLLSIGVRSLKTCIARASRPLSVEILRDFTIGALGMRGSACVEVMTTLHGSAPSLRRRAEGCVPMEDPSSRTPSLHVGASEGLQSLFSYSSDLVFPLFSLQLRVLGDCHLAVDTFMTPEFSSYIQISDCHLKTMCFQFRSRLSLESHSGGEFEDD</sequence>
<evidence type="ECO:0000313" key="2">
    <source>
        <dbReference type="Proteomes" id="UP000288805"/>
    </source>
</evidence>
<organism evidence="1 2">
    <name type="scientific">Vitis vinifera</name>
    <name type="common">Grape</name>
    <dbReference type="NCBI Taxonomy" id="29760"/>
    <lineage>
        <taxon>Eukaryota</taxon>
        <taxon>Viridiplantae</taxon>
        <taxon>Streptophyta</taxon>
        <taxon>Embryophyta</taxon>
        <taxon>Tracheophyta</taxon>
        <taxon>Spermatophyta</taxon>
        <taxon>Magnoliopsida</taxon>
        <taxon>eudicotyledons</taxon>
        <taxon>Gunneridae</taxon>
        <taxon>Pentapetalae</taxon>
        <taxon>rosids</taxon>
        <taxon>Vitales</taxon>
        <taxon>Vitaceae</taxon>
        <taxon>Viteae</taxon>
        <taxon>Vitis</taxon>
    </lineage>
</organism>
<reference evidence="1 2" key="1">
    <citation type="journal article" date="2018" name="PLoS Genet.">
        <title>Population sequencing reveals clonal diversity and ancestral inbreeding in the grapevine cultivar Chardonnay.</title>
        <authorList>
            <person name="Roach M.J."/>
            <person name="Johnson D.L."/>
            <person name="Bohlmann J."/>
            <person name="van Vuuren H.J."/>
            <person name="Jones S.J."/>
            <person name="Pretorius I.S."/>
            <person name="Schmidt S.A."/>
            <person name="Borneman A.R."/>
        </authorList>
    </citation>
    <scope>NUCLEOTIDE SEQUENCE [LARGE SCALE GENOMIC DNA]</scope>
    <source>
        <strain evidence="2">cv. Chardonnay</strain>
        <tissue evidence="1">Leaf</tissue>
    </source>
</reference>
<evidence type="ECO:0000313" key="1">
    <source>
        <dbReference type="EMBL" id="RVW27679.1"/>
    </source>
</evidence>
<protein>
    <submittedName>
        <fullName evidence="1">Uncharacterized protein</fullName>
    </submittedName>
</protein>
<dbReference type="EMBL" id="QGNW01001944">
    <property type="protein sequence ID" value="RVW27679.1"/>
    <property type="molecule type" value="Genomic_DNA"/>
</dbReference>
<proteinExistence type="predicted"/>
<dbReference type="AlphaFoldDB" id="A0A438CWU2"/>
<name>A0A438CWU2_VITVI</name>
<comment type="caution">
    <text evidence="1">The sequence shown here is derived from an EMBL/GenBank/DDBJ whole genome shotgun (WGS) entry which is preliminary data.</text>
</comment>
<accession>A0A438CWU2</accession>